<proteinExistence type="predicted"/>
<evidence type="ECO:0000259" key="8">
    <source>
        <dbReference type="PROSITE" id="PS50850"/>
    </source>
</evidence>
<keyword evidence="2" id="KW-0813">Transport</keyword>
<dbReference type="FunFam" id="1.20.1250.20:FF:000057">
    <property type="entry name" value="MFS general substrate transporter"/>
    <property type="match status" value="1"/>
</dbReference>
<feature type="transmembrane region" description="Helical" evidence="7">
    <location>
        <begin position="224"/>
        <end position="244"/>
    </location>
</feature>
<dbReference type="InterPro" id="IPR036259">
    <property type="entry name" value="MFS_trans_sf"/>
</dbReference>
<dbReference type="GO" id="GO:0016020">
    <property type="term" value="C:membrane"/>
    <property type="evidence" value="ECO:0007669"/>
    <property type="project" value="UniProtKB-SubCell"/>
</dbReference>
<feature type="transmembrane region" description="Helical" evidence="7">
    <location>
        <begin position="326"/>
        <end position="349"/>
    </location>
</feature>
<dbReference type="InterPro" id="IPR020846">
    <property type="entry name" value="MFS_dom"/>
</dbReference>
<feature type="transmembrane region" description="Helical" evidence="7">
    <location>
        <begin position="100"/>
        <end position="121"/>
    </location>
</feature>
<dbReference type="SUPFAM" id="SSF103473">
    <property type="entry name" value="MFS general substrate transporter"/>
    <property type="match status" value="1"/>
</dbReference>
<evidence type="ECO:0000256" key="4">
    <source>
        <dbReference type="ARBA" id="ARBA00022989"/>
    </source>
</evidence>
<comment type="caution">
    <text evidence="9">The sequence shown here is derived from an EMBL/GenBank/DDBJ whole genome shotgun (WGS) entry which is preliminary data.</text>
</comment>
<accession>A0A427YKT0</accession>
<feature type="transmembrane region" description="Helical" evidence="7">
    <location>
        <begin position="189"/>
        <end position="212"/>
    </location>
</feature>
<comment type="subcellular location">
    <subcellularLocation>
        <location evidence="1">Membrane</location>
        <topology evidence="1">Multi-pass membrane protein</topology>
    </subcellularLocation>
</comment>
<evidence type="ECO:0000256" key="5">
    <source>
        <dbReference type="ARBA" id="ARBA00023136"/>
    </source>
</evidence>
<evidence type="ECO:0000256" key="7">
    <source>
        <dbReference type="SAM" id="Phobius"/>
    </source>
</evidence>
<organism evidence="9 10">
    <name type="scientific">Saitozyma podzolica</name>
    <dbReference type="NCBI Taxonomy" id="1890683"/>
    <lineage>
        <taxon>Eukaryota</taxon>
        <taxon>Fungi</taxon>
        <taxon>Dikarya</taxon>
        <taxon>Basidiomycota</taxon>
        <taxon>Agaricomycotina</taxon>
        <taxon>Tremellomycetes</taxon>
        <taxon>Tremellales</taxon>
        <taxon>Trimorphomycetaceae</taxon>
        <taxon>Saitozyma</taxon>
    </lineage>
</organism>
<feature type="transmembrane region" description="Helical" evidence="7">
    <location>
        <begin position="128"/>
        <end position="149"/>
    </location>
</feature>
<dbReference type="PANTHER" id="PTHR43791">
    <property type="entry name" value="PERMEASE-RELATED"/>
    <property type="match status" value="1"/>
</dbReference>
<dbReference type="InterPro" id="IPR011701">
    <property type="entry name" value="MFS"/>
</dbReference>
<evidence type="ECO:0000313" key="10">
    <source>
        <dbReference type="Proteomes" id="UP000279259"/>
    </source>
</evidence>
<feature type="transmembrane region" description="Helical" evidence="7">
    <location>
        <begin position="62"/>
        <end position="80"/>
    </location>
</feature>
<evidence type="ECO:0000313" key="9">
    <source>
        <dbReference type="EMBL" id="RSH91657.1"/>
    </source>
</evidence>
<feature type="transmembrane region" description="Helical" evidence="7">
    <location>
        <begin position="356"/>
        <end position="378"/>
    </location>
</feature>
<feature type="domain" description="Major facilitator superfamily (MFS) profile" evidence="8">
    <location>
        <begin position="63"/>
        <end position="468"/>
    </location>
</feature>
<protein>
    <recommendedName>
        <fullName evidence="8">Major facilitator superfamily (MFS) profile domain-containing protein</fullName>
    </recommendedName>
</protein>
<feature type="transmembrane region" description="Helical" evidence="7">
    <location>
        <begin position="445"/>
        <end position="463"/>
    </location>
</feature>
<dbReference type="EMBL" id="RSCD01000007">
    <property type="protein sequence ID" value="RSH91657.1"/>
    <property type="molecule type" value="Genomic_DNA"/>
</dbReference>
<dbReference type="GO" id="GO:0022857">
    <property type="term" value="F:transmembrane transporter activity"/>
    <property type="evidence" value="ECO:0007669"/>
    <property type="project" value="InterPro"/>
</dbReference>
<reference evidence="9 10" key="1">
    <citation type="submission" date="2018-11" db="EMBL/GenBank/DDBJ databases">
        <title>Genome sequence of Saitozyma podzolica DSM 27192.</title>
        <authorList>
            <person name="Aliyu H."/>
            <person name="Gorte O."/>
            <person name="Ochsenreither K."/>
        </authorList>
    </citation>
    <scope>NUCLEOTIDE SEQUENCE [LARGE SCALE GENOMIC DNA]</scope>
    <source>
        <strain evidence="9 10">DSM 27192</strain>
    </source>
</reference>
<evidence type="ECO:0000256" key="3">
    <source>
        <dbReference type="ARBA" id="ARBA00022692"/>
    </source>
</evidence>
<feature type="region of interest" description="Disordered" evidence="6">
    <location>
        <begin position="1"/>
        <end position="21"/>
    </location>
</feature>
<keyword evidence="10" id="KW-1185">Reference proteome</keyword>
<feature type="transmembrane region" description="Helical" evidence="7">
    <location>
        <begin position="155"/>
        <end position="177"/>
    </location>
</feature>
<dbReference type="Proteomes" id="UP000279259">
    <property type="component" value="Unassembled WGS sequence"/>
</dbReference>
<name>A0A427YKT0_9TREE</name>
<dbReference type="Gene3D" id="1.20.1250.20">
    <property type="entry name" value="MFS general substrate transporter like domains"/>
    <property type="match status" value="2"/>
</dbReference>
<evidence type="ECO:0000256" key="2">
    <source>
        <dbReference type="ARBA" id="ARBA00022448"/>
    </source>
</evidence>
<gene>
    <name evidence="9" type="ORF">EHS25_009026</name>
</gene>
<dbReference type="PROSITE" id="PS50850">
    <property type="entry name" value="MFS"/>
    <property type="match status" value="1"/>
</dbReference>
<evidence type="ECO:0000256" key="6">
    <source>
        <dbReference type="SAM" id="MobiDB-lite"/>
    </source>
</evidence>
<keyword evidence="4 7" id="KW-1133">Transmembrane helix</keyword>
<sequence length="499" mass="55280">MSHQVEMSATTPAEEKLRDDQLEDREVKHDDHAIAIMPESLRGFSEQERNAMEKAIVRKMDLIVLPIIMLLYILNCKQNLAAAKLKGILTDLNMNTQQFATAISILYVGYLPFQIPSNYIISRLSRPGLYICVAVVIWGTISACTAAAQSYGALLGIRVLLGASEAVFFPGALYYLSAWYTKKELGKRYAALFIGQQLGNGFGGLIAAGVLTMDGHLGIAGWRWLFIIEGSATVGLGAIFAVLMPEYPHNARILTPVQRDLAVWRLEQEAGAGEAHEDISNLKAYLSALKDPKIYCLVACMMCSQCMGTVGNFFPTILNSLGYNTTITLLLTAPPYIFACFVFYGLTVYSDRKGVFYWPLMICLFIGIAVYIIALSTLNTGARYFAMMFTAISNVVPQLFLYNTMSLHIARPYPKRAAGLALMNAIGGTSNVWGSYVFYAGFGTVFGANIIFMCLITTYKFYVRRENRRLDAGGEEAKKAMRHGVTQEQVDLGWRYVGY</sequence>
<dbReference type="AlphaFoldDB" id="A0A427YKT0"/>
<evidence type="ECO:0000256" key="1">
    <source>
        <dbReference type="ARBA" id="ARBA00004141"/>
    </source>
</evidence>
<dbReference type="PANTHER" id="PTHR43791:SF23">
    <property type="entry name" value="MAJOR FACILITATOR SUPERFAMILY (MFS) PROFILE DOMAIN-CONTAINING PROTEIN"/>
    <property type="match status" value="1"/>
</dbReference>
<keyword evidence="5 7" id="KW-0472">Membrane</keyword>
<keyword evidence="3 7" id="KW-0812">Transmembrane</keyword>
<feature type="compositionally biased region" description="Polar residues" evidence="6">
    <location>
        <begin position="1"/>
        <end position="11"/>
    </location>
</feature>
<feature type="transmembrane region" description="Helical" evidence="7">
    <location>
        <begin position="294"/>
        <end position="314"/>
    </location>
</feature>
<dbReference type="OrthoDB" id="2985014at2759"/>
<dbReference type="Pfam" id="PF07690">
    <property type="entry name" value="MFS_1"/>
    <property type="match status" value="1"/>
</dbReference>